<protein>
    <recommendedName>
        <fullName evidence="2">Sulfatase-modifying factor enzyme-like domain-containing protein</fullName>
    </recommendedName>
</protein>
<name>A0A506ULC4_9PROT</name>
<evidence type="ECO:0000259" key="2">
    <source>
        <dbReference type="Pfam" id="PF03781"/>
    </source>
</evidence>
<dbReference type="GO" id="GO:0120147">
    <property type="term" value="F:formylglycine-generating oxidase activity"/>
    <property type="evidence" value="ECO:0007669"/>
    <property type="project" value="TreeGrafter"/>
</dbReference>
<dbReference type="Gene3D" id="3.90.1580.10">
    <property type="entry name" value="paralog of FGE (formylglycine-generating enzyme)"/>
    <property type="match status" value="1"/>
</dbReference>
<evidence type="ECO:0000313" key="4">
    <source>
        <dbReference type="Proteomes" id="UP000315037"/>
    </source>
</evidence>
<organism evidence="3 4">
    <name type="scientific">Oecophyllibacter saccharovorans</name>
    <dbReference type="NCBI Taxonomy" id="2558360"/>
    <lineage>
        <taxon>Bacteria</taxon>
        <taxon>Pseudomonadati</taxon>
        <taxon>Pseudomonadota</taxon>
        <taxon>Alphaproteobacteria</taxon>
        <taxon>Acetobacterales</taxon>
        <taxon>Acetobacteraceae</taxon>
        <taxon>Oecophyllibacter</taxon>
    </lineage>
</organism>
<dbReference type="Pfam" id="PF03781">
    <property type="entry name" value="FGE-sulfatase"/>
    <property type="match status" value="1"/>
</dbReference>
<feature type="domain" description="Sulfatase-modifying factor enzyme-like" evidence="2">
    <location>
        <begin position="193"/>
        <end position="415"/>
    </location>
</feature>
<dbReference type="InterPro" id="IPR042095">
    <property type="entry name" value="SUMF_sf"/>
</dbReference>
<dbReference type="Proteomes" id="UP000315037">
    <property type="component" value="Unassembled WGS sequence"/>
</dbReference>
<evidence type="ECO:0000313" key="3">
    <source>
        <dbReference type="EMBL" id="TPW34136.1"/>
    </source>
</evidence>
<gene>
    <name evidence="3" type="ORF">E3202_06315</name>
</gene>
<reference evidence="3 4" key="1">
    <citation type="submission" date="2019-03" db="EMBL/GenBank/DDBJ databases">
        <title>The complete genome sequence of Neokomagataea sp. Jb2 NBRC113641.</title>
        <authorList>
            <person name="Chua K.-O."/>
            <person name="Chan K.-G."/>
            <person name="See-Too W.-S."/>
        </authorList>
    </citation>
    <scope>NUCLEOTIDE SEQUENCE [LARGE SCALE GENOMIC DNA]</scope>
    <source>
        <strain evidence="3 4">Jb2</strain>
    </source>
</reference>
<dbReference type="AlphaFoldDB" id="A0A506ULC4"/>
<dbReference type="PANTHER" id="PTHR23150">
    <property type="entry name" value="SULFATASE MODIFYING FACTOR 1, 2"/>
    <property type="match status" value="1"/>
</dbReference>
<dbReference type="InterPro" id="IPR016187">
    <property type="entry name" value="CTDL_fold"/>
</dbReference>
<dbReference type="SUPFAM" id="SSF56436">
    <property type="entry name" value="C-type lectin-like"/>
    <property type="match status" value="1"/>
</dbReference>
<dbReference type="InterPro" id="IPR005532">
    <property type="entry name" value="SUMF_dom"/>
</dbReference>
<evidence type="ECO:0000256" key="1">
    <source>
        <dbReference type="SAM" id="MobiDB-lite"/>
    </source>
</evidence>
<feature type="region of interest" description="Disordered" evidence="1">
    <location>
        <begin position="1"/>
        <end position="20"/>
    </location>
</feature>
<dbReference type="PANTHER" id="PTHR23150:SF19">
    <property type="entry name" value="FORMYLGLYCINE-GENERATING ENZYME"/>
    <property type="match status" value="1"/>
</dbReference>
<comment type="caution">
    <text evidence="3">The sequence shown here is derived from an EMBL/GenBank/DDBJ whole genome shotgun (WGS) entry which is preliminary data.</text>
</comment>
<dbReference type="EMBL" id="SORZ01000002">
    <property type="protein sequence ID" value="TPW34136.1"/>
    <property type="molecule type" value="Genomic_DNA"/>
</dbReference>
<dbReference type="InterPro" id="IPR051043">
    <property type="entry name" value="Sulfatase_Mod_Factor_Kinase"/>
</dbReference>
<sequence length="625" mass="67135">MSSPCGHRAGSGRSHAHGGCDQPGLCACPAVRAEIMPPATRCLRPGSWSDAARCLCRDCPGRLARKQAPALGRGQRAMRALSPEKSFLSRPITGAGLFVLGALLAASVSSLANAAAPEISWPSKLIDPHPLPDDLVLPLPCGGAMAFRAVDVPLPTETLLADRPITLGAPTPQEGYSQFTLQTWLSAPFKPQGKGEQTQKMRRYYLAKYDVTRNQYTAVMEGTKGHCPTAPTLTSPNGGQKPQTSISWNEAQDFLALWTSWLLKNAPQTLPQHQGTPGFLRLPTDAEWGYAARGGAKVSPEGFQQPMWPLPDGALKEDYIVAGAQDGLQKIGSKKPNPLGLYDMLGEVDQMMQEPYRLHHGERLQGQAGGIQLRGGNYLAASADELSTATRSEAPAYNVRTGEPTRQVTTGIRVAIGANALDSPQAVTQAEKEFQALYAHYAQQAARNSPAAQSLLTSMSAHATDAAGKAELARIKAQLVAEAQKREETEQLAVHAQLEALMALGGNIGELDHVASFIATQLEQLSKAAPGQDLSQARANLARRRAQIRVQSEAYAELIRSMIRQLPDRDLLAKAAQEEKTALQQAGRTDSLPLLSIALEDLQQAASGHMPAPEEIARQFHRDTP</sequence>
<proteinExistence type="predicted"/>
<accession>A0A506ULC4</accession>
<keyword evidence="4" id="KW-1185">Reference proteome</keyword>